<evidence type="ECO:0000256" key="3">
    <source>
        <dbReference type="ARBA" id="ARBA00022737"/>
    </source>
</evidence>
<keyword evidence="6" id="KW-0539">Nucleus</keyword>
<dbReference type="PROSITE" id="PS50157">
    <property type="entry name" value="ZINC_FINGER_C2H2_2"/>
    <property type="match status" value="2"/>
</dbReference>
<dbReference type="EMBL" id="CAKKLH010000224">
    <property type="protein sequence ID" value="CAH0106612.1"/>
    <property type="molecule type" value="Genomic_DNA"/>
</dbReference>
<evidence type="ECO:0000256" key="7">
    <source>
        <dbReference type="ARBA" id="ARBA00037948"/>
    </source>
</evidence>
<name>A0A8J2RX58_9CRUS</name>
<evidence type="ECO:0000256" key="4">
    <source>
        <dbReference type="ARBA" id="ARBA00022771"/>
    </source>
</evidence>
<dbReference type="PANTHER" id="PTHR24388">
    <property type="entry name" value="ZINC FINGER PROTEIN"/>
    <property type="match status" value="1"/>
</dbReference>
<dbReference type="GO" id="GO:0008270">
    <property type="term" value="F:zinc ion binding"/>
    <property type="evidence" value="ECO:0007669"/>
    <property type="project" value="UniProtKB-KW"/>
</dbReference>
<dbReference type="GO" id="GO:0005634">
    <property type="term" value="C:nucleus"/>
    <property type="evidence" value="ECO:0007669"/>
    <property type="project" value="UniProtKB-SubCell"/>
</dbReference>
<dbReference type="GO" id="GO:0000978">
    <property type="term" value="F:RNA polymerase II cis-regulatory region sequence-specific DNA binding"/>
    <property type="evidence" value="ECO:0007669"/>
    <property type="project" value="TreeGrafter"/>
</dbReference>
<sequence>MAMPKKRIFECCGILYSGRNTLLKHTTACHIKGEGFKCQICNQIFEKPSKLRLHKLKMHSKVQLLPSHSDFITKSEYKFKKHSKTNKFKTNKIFECCDIRFENAKAIKKHTCAYHPDGLICATCKRDFKKPSQLRCHKLTHSNSKSTAVRDTDLNYDEKKSSERKENPSTSPNKINRKRNHGANSASDSIKDDLPISQSVGVQLQHGRLTTEKVLSFPNDSSKNFLLLSDQPIKSIHEEIRQIRTQTLLAITVSTLMPLLKSLMVLSSSLLKQIREKREIDTCSQIIETFEYVWNTFKMVIVRWEDLKGPVSQDASLSLIQNSHGALPVFINWKSSEHLEVLENAIVLSLNTVNHWQPAPPASKQLDMKVKVEPVAVDSTNMRHQSSKPRIKTEETVNEELERKVASFVAAKNFVSVPSKKVKETNIREVMEFCRLLNTAIWQNTKERIMGGFRDDSGDYHAMYRYGISKIISLYCPPGVTLLKCCKKLFNLSELKAHVSQYHESGNAGRTEPSISPL</sequence>
<feature type="domain" description="C2H2-type" evidence="10">
    <location>
        <begin position="36"/>
        <end position="64"/>
    </location>
</feature>
<evidence type="ECO:0000256" key="2">
    <source>
        <dbReference type="ARBA" id="ARBA00022723"/>
    </source>
</evidence>
<dbReference type="PROSITE" id="PS00028">
    <property type="entry name" value="ZINC_FINGER_C2H2_1"/>
    <property type="match status" value="2"/>
</dbReference>
<evidence type="ECO:0000259" key="10">
    <source>
        <dbReference type="PROSITE" id="PS50157"/>
    </source>
</evidence>
<comment type="similarity">
    <text evidence="7">Belongs to the snail C2H2-type zinc-finger protein family.</text>
</comment>
<reference evidence="11" key="1">
    <citation type="submission" date="2021-11" db="EMBL/GenBank/DDBJ databases">
        <authorList>
            <person name="Schell T."/>
        </authorList>
    </citation>
    <scope>NUCLEOTIDE SEQUENCE</scope>
    <source>
        <strain evidence="11">M5</strain>
    </source>
</reference>
<comment type="subcellular location">
    <subcellularLocation>
        <location evidence="1">Nucleus</location>
    </subcellularLocation>
</comment>
<dbReference type="GO" id="GO:0000981">
    <property type="term" value="F:DNA-binding transcription factor activity, RNA polymerase II-specific"/>
    <property type="evidence" value="ECO:0007669"/>
    <property type="project" value="TreeGrafter"/>
</dbReference>
<dbReference type="PANTHER" id="PTHR24388:SF54">
    <property type="entry name" value="PROTEIN ESCARGOT"/>
    <property type="match status" value="1"/>
</dbReference>
<keyword evidence="5" id="KW-0862">Zinc</keyword>
<gene>
    <name evidence="11" type="ORF">DGAL_LOCUS9769</name>
</gene>
<evidence type="ECO:0000313" key="11">
    <source>
        <dbReference type="EMBL" id="CAH0106612.1"/>
    </source>
</evidence>
<feature type="compositionally biased region" description="Basic and acidic residues" evidence="9">
    <location>
        <begin position="148"/>
        <end position="167"/>
    </location>
</feature>
<evidence type="ECO:0000256" key="1">
    <source>
        <dbReference type="ARBA" id="ARBA00004123"/>
    </source>
</evidence>
<accession>A0A8J2RX58</accession>
<keyword evidence="4 8" id="KW-0863">Zinc-finger</keyword>
<feature type="region of interest" description="Disordered" evidence="9">
    <location>
        <begin position="147"/>
        <end position="193"/>
    </location>
</feature>
<dbReference type="InterPro" id="IPR050527">
    <property type="entry name" value="Snail/Krueppel_Znf"/>
</dbReference>
<evidence type="ECO:0000256" key="6">
    <source>
        <dbReference type="ARBA" id="ARBA00023242"/>
    </source>
</evidence>
<evidence type="ECO:0000256" key="8">
    <source>
        <dbReference type="PROSITE-ProRule" id="PRU00042"/>
    </source>
</evidence>
<feature type="domain" description="C2H2-type" evidence="10">
    <location>
        <begin position="119"/>
        <end position="146"/>
    </location>
</feature>
<organism evidence="11 12">
    <name type="scientific">Daphnia galeata</name>
    <dbReference type="NCBI Taxonomy" id="27404"/>
    <lineage>
        <taxon>Eukaryota</taxon>
        <taxon>Metazoa</taxon>
        <taxon>Ecdysozoa</taxon>
        <taxon>Arthropoda</taxon>
        <taxon>Crustacea</taxon>
        <taxon>Branchiopoda</taxon>
        <taxon>Diplostraca</taxon>
        <taxon>Cladocera</taxon>
        <taxon>Anomopoda</taxon>
        <taxon>Daphniidae</taxon>
        <taxon>Daphnia</taxon>
    </lineage>
</organism>
<dbReference type="SMART" id="SM00355">
    <property type="entry name" value="ZnF_C2H2"/>
    <property type="match status" value="3"/>
</dbReference>
<keyword evidence="2" id="KW-0479">Metal-binding</keyword>
<proteinExistence type="inferred from homology"/>
<dbReference type="OrthoDB" id="6372448at2759"/>
<dbReference type="InterPro" id="IPR013087">
    <property type="entry name" value="Znf_C2H2_type"/>
</dbReference>
<keyword evidence="3" id="KW-0677">Repeat</keyword>
<dbReference type="AlphaFoldDB" id="A0A8J2RX58"/>
<comment type="caution">
    <text evidence="11">The sequence shown here is derived from an EMBL/GenBank/DDBJ whole genome shotgun (WGS) entry which is preliminary data.</text>
</comment>
<dbReference type="Gene3D" id="3.30.160.60">
    <property type="entry name" value="Classic Zinc Finger"/>
    <property type="match status" value="1"/>
</dbReference>
<evidence type="ECO:0000256" key="5">
    <source>
        <dbReference type="ARBA" id="ARBA00022833"/>
    </source>
</evidence>
<evidence type="ECO:0000313" key="12">
    <source>
        <dbReference type="Proteomes" id="UP000789390"/>
    </source>
</evidence>
<evidence type="ECO:0000256" key="9">
    <source>
        <dbReference type="SAM" id="MobiDB-lite"/>
    </source>
</evidence>
<keyword evidence="12" id="KW-1185">Reference proteome</keyword>
<dbReference type="Proteomes" id="UP000789390">
    <property type="component" value="Unassembled WGS sequence"/>
</dbReference>
<protein>
    <recommendedName>
        <fullName evidence="10">C2H2-type domain-containing protein</fullName>
    </recommendedName>
</protein>